<organism evidence="4 5">
    <name type="scientific">Actinomortierella ambigua</name>
    <dbReference type="NCBI Taxonomy" id="1343610"/>
    <lineage>
        <taxon>Eukaryota</taxon>
        <taxon>Fungi</taxon>
        <taxon>Fungi incertae sedis</taxon>
        <taxon>Mucoromycota</taxon>
        <taxon>Mortierellomycotina</taxon>
        <taxon>Mortierellomycetes</taxon>
        <taxon>Mortierellales</taxon>
        <taxon>Mortierellaceae</taxon>
        <taxon>Actinomortierella</taxon>
    </lineage>
</organism>
<dbReference type="GO" id="GO:0000776">
    <property type="term" value="C:kinetochore"/>
    <property type="evidence" value="ECO:0007669"/>
    <property type="project" value="InterPro"/>
</dbReference>
<dbReference type="PANTHER" id="PTHR37329">
    <property type="entry name" value="KINETOCHORE PROTEIN SOS7"/>
    <property type="match status" value="1"/>
</dbReference>
<evidence type="ECO:0000256" key="1">
    <source>
        <dbReference type="SAM" id="Coils"/>
    </source>
</evidence>
<keyword evidence="5" id="KW-1185">Reference proteome</keyword>
<sequence>MDPQETERALQGCDDLKNQYQSTQLFMHGLHQDFLALHNLSKLEAVAGGAALALSRLEGEVEFFKELFDKLKFNYLEQDSKEKFLNGILKDPPLEIKQEDNEELEAKNLETKKMLEDKVQQMEETRQEISDVADTVCRDHAALEKDIIEMTKMLWEMRDMEAELAALKAVEDKYSGMTVKDAQSLLEDQTEALYKVSQEMEETTSKIQDLNWQSSLLAEQNLTLAQERATTERAAKAAIRASGLRQPKVEMAYKQTTEALARLQEEMGLESITFDEDSSTLGLVYQVSPGSSVLSSFINSSSGGASSGTNKMSRKRKSMASSGGGGGGGPDGSTDDNKGSADAIVARVHIACKLHPESGKLVSAKVENAGCAVQDLIEEAKERNDLSFLVHEILGRVRRTIVATHG</sequence>
<dbReference type="OrthoDB" id="18959at2759"/>
<dbReference type="GO" id="GO:0034501">
    <property type="term" value="P:protein localization to kinetochore"/>
    <property type="evidence" value="ECO:0007669"/>
    <property type="project" value="InterPro"/>
</dbReference>
<evidence type="ECO:0000313" key="5">
    <source>
        <dbReference type="Proteomes" id="UP000807716"/>
    </source>
</evidence>
<dbReference type="PANTHER" id="PTHR37329:SF1">
    <property type="entry name" value="KINETOCHORE PROTEIN SOS7"/>
    <property type="match status" value="1"/>
</dbReference>
<reference evidence="4" key="1">
    <citation type="journal article" date="2020" name="Fungal Divers.">
        <title>Resolving the Mortierellaceae phylogeny through synthesis of multi-gene phylogenetics and phylogenomics.</title>
        <authorList>
            <person name="Vandepol N."/>
            <person name="Liber J."/>
            <person name="Desiro A."/>
            <person name="Na H."/>
            <person name="Kennedy M."/>
            <person name="Barry K."/>
            <person name="Grigoriev I.V."/>
            <person name="Miller A.N."/>
            <person name="O'Donnell K."/>
            <person name="Stajich J.E."/>
            <person name="Bonito G."/>
        </authorList>
    </citation>
    <scope>NUCLEOTIDE SEQUENCE</scope>
    <source>
        <strain evidence="4">BC1065</strain>
    </source>
</reference>
<proteinExistence type="predicted"/>
<dbReference type="GO" id="GO:0051315">
    <property type="term" value="P:attachment of mitotic spindle microtubules to kinetochore"/>
    <property type="evidence" value="ECO:0007669"/>
    <property type="project" value="TreeGrafter"/>
</dbReference>
<name>A0A9P6QKL3_9FUNG</name>
<gene>
    <name evidence="4" type="ORF">DFQ27_008359</name>
</gene>
<dbReference type="InterPro" id="IPR048781">
    <property type="entry name" value="Sos7_CC"/>
</dbReference>
<evidence type="ECO:0000313" key="4">
    <source>
        <dbReference type="EMBL" id="KAG0270344.1"/>
    </source>
</evidence>
<feature type="domain" description="Kinetochore protein Sos7 coiled-coil" evidence="3">
    <location>
        <begin position="66"/>
        <end position="140"/>
    </location>
</feature>
<dbReference type="Proteomes" id="UP000807716">
    <property type="component" value="Unassembled WGS sequence"/>
</dbReference>
<dbReference type="InterPro" id="IPR037475">
    <property type="entry name" value="Sos7"/>
</dbReference>
<dbReference type="Pfam" id="PF20882">
    <property type="entry name" value="Sos7"/>
    <property type="match status" value="1"/>
</dbReference>
<protein>
    <recommendedName>
        <fullName evidence="3">Kinetochore protein Sos7 coiled-coil domain-containing protein</fullName>
    </recommendedName>
</protein>
<evidence type="ECO:0000259" key="3">
    <source>
        <dbReference type="Pfam" id="PF20882"/>
    </source>
</evidence>
<feature type="coiled-coil region" evidence="1">
    <location>
        <begin position="94"/>
        <end position="135"/>
    </location>
</feature>
<dbReference type="EMBL" id="JAAAJB010000007">
    <property type="protein sequence ID" value="KAG0270344.1"/>
    <property type="molecule type" value="Genomic_DNA"/>
</dbReference>
<feature type="region of interest" description="Disordered" evidence="2">
    <location>
        <begin position="299"/>
        <end position="339"/>
    </location>
</feature>
<dbReference type="AlphaFoldDB" id="A0A9P6QKL3"/>
<feature type="compositionally biased region" description="Gly residues" evidence="2">
    <location>
        <begin position="322"/>
        <end position="331"/>
    </location>
</feature>
<accession>A0A9P6QKL3</accession>
<comment type="caution">
    <text evidence="4">The sequence shown here is derived from an EMBL/GenBank/DDBJ whole genome shotgun (WGS) entry which is preliminary data.</text>
</comment>
<keyword evidence="1" id="KW-0175">Coiled coil</keyword>
<evidence type="ECO:0000256" key="2">
    <source>
        <dbReference type="SAM" id="MobiDB-lite"/>
    </source>
</evidence>
<feature type="compositionally biased region" description="Low complexity" evidence="2">
    <location>
        <begin position="299"/>
        <end position="308"/>
    </location>
</feature>